<proteinExistence type="predicted"/>
<dbReference type="EMBL" id="JAOPGA020000078">
    <property type="protein sequence ID" value="KAL0476712.1"/>
    <property type="molecule type" value="Genomic_DNA"/>
</dbReference>
<keyword evidence="1" id="KW-1133">Transmembrane helix</keyword>
<gene>
    <name evidence="2" type="ORF">AKO1_006146</name>
</gene>
<dbReference type="Proteomes" id="UP001431209">
    <property type="component" value="Unassembled WGS sequence"/>
</dbReference>
<feature type="transmembrane region" description="Helical" evidence="1">
    <location>
        <begin position="256"/>
        <end position="277"/>
    </location>
</feature>
<evidence type="ECO:0000256" key="1">
    <source>
        <dbReference type="SAM" id="Phobius"/>
    </source>
</evidence>
<keyword evidence="3" id="KW-1185">Reference proteome</keyword>
<feature type="transmembrane region" description="Helical" evidence="1">
    <location>
        <begin position="102"/>
        <end position="127"/>
    </location>
</feature>
<reference evidence="2 3" key="1">
    <citation type="submission" date="2024-03" db="EMBL/GenBank/DDBJ databases">
        <title>The Acrasis kona genome and developmental transcriptomes reveal deep origins of eukaryotic multicellular pathways.</title>
        <authorList>
            <person name="Sheikh S."/>
            <person name="Fu C.-J."/>
            <person name="Brown M.W."/>
            <person name="Baldauf S.L."/>
        </authorList>
    </citation>
    <scope>NUCLEOTIDE SEQUENCE [LARGE SCALE GENOMIC DNA]</scope>
    <source>
        <strain evidence="2 3">ATCC MYA-3509</strain>
    </source>
</reference>
<sequence>MNITTNSTASINSTLVLNSTLSPNSTSFLNLTNPGLMIDPFDLALKKYPIEVTSISAAFLGIYIILTVLLTIIAFGHRAHLILLCYRVIPKKMNKSKVRRQFWLHTLYCFMVLYSVFKVVNFVVIMYRSATLQLSAPDLSFIQVDIFLSDVAIVITIQIFLVVLNSVAFSTAKKAAIIVTRVILVLCLLNGLLYVALLTVGYTMLAIVGLNFHYISIFLVALNKVVLVTIMIIIGICMRKLVGNKNKEAKSLTRRLMIMVVLLVIATIVIFACTGVGNLVDQAAVVFTALIAMGIPTITVFMVVIIIFWPSRFSCKILKKTTLSGNGMQLDTSSETETTSTPSNLITDNNQYALETECGTPTVNNHLSFSVQGTGNGSDSPTPLVNDNCDQAVVENIENV</sequence>
<keyword evidence="1" id="KW-0812">Transmembrane</keyword>
<dbReference type="AlphaFoldDB" id="A0AAW2YHM6"/>
<organism evidence="2 3">
    <name type="scientific">Acrasis kona</name>
    <dbReference type="NCBI Taxonomy" id="1008807"/>
    <lineage>
        <taxon>Eukaryota</taxon>
        <taxon>Discoba</taxon>
        <taxon>Heterolobosea</taxon>
        <taxon>Tetramitia</taxon>
        <taxon>Eutetramitia</taxon>
        <taxon>Acrasidae</taxon>
        <taxon>Acrasis</taxon>
    </lineage>
</organism>
<feature type="transmembrane region" description="Helical" evidence="1">
    <location>
        <begin position="283"/>
        <end position="309"/>
    </location>
</feature>
<name>A0AAW2YHM6_9EUKA</name>
<keyword evidence="1" id="KW-0472">Membrane</keyword>
<feature type="transmembrane region" description="Helical" evidence="1">
    <location>
        <begin position="182"/>
        <end position="208"/>
    </location>
</feature>
<accession>A0AAW2YHM6</accession>
<feature type="transmembrane region" description="Helical" evidence="1">
    <location>
        <begin position="147"/>
        <end position="170"/>
    </location>
</feature>
<protein>
    <submittedName>
        <fullName evidence="2">Uncharacterized protein</fullName>
    </submittedName>
</protein>
<evidence type="ECO:0000313" key="2">
    <source>
        <dbReference type="EMBL" id="KAL0476712.1"/>
    </source>
</evidence>
<feature type="transmembrane region" description="Helical" evidence="1">
    <location>
        <begin position="214"/>
        <end position="236"/>
    </location>
</feature>
<feature type="transmembrane region" description="Helical" evidence="1">
    <location>
        <begin position="55"/>
        <end position="81"/>
    </location>
</feature>
<comment type="caution">
    <text evidence="2">The sequence shown here is derived from an EMBL/GenBank/DDBJ whole genome shotgun (WGS) entry which is preliminary data.</text>
</comment>
<evidence type="ECO:0000313" key="3">
    <source>
        <dbReference type="Proteomes" id="UP001431209"/>
    </source>
</evidence>